<evidence type="ECO:0000256" key="4">
    <source>
        <dbReference type="SAM" id="Phobius"/>
    </source>
</evidence>
<dbReference type="Gene3D" id="1.20.1250.20">
    <property type="entry name" value="MFS general substrate transporter like domains"/>
    <property type="match status" value="2"/>
</dbReference>
<feature type="transmembrane region" description="Helical" evidence="4">
    <location>
        <begin position="201"/>
        <end position="223"/>
    </location>
</feature>
<feature type="transmembrane region" description="Helical" evidence="4">
    <location>
        <begin position="73"/>
        <end position="91"/>
    </location>
</feature>
<protein>
    <submittedName>
        <fullName evidence="6">Predicted arabinose efflux permease, MFS family</fullName>
    </submittedName>
</protein>
<feature type="transmembrane region" description="Helical" evidence="4">
    <location>
        <begin position="265"/>
        <end position="283"/>
    </location>
</feature>
<dbReference type="GO" id="GO:0022857">
    <property type="term" value="F:transmembrane transporter activity"/>
    <property type="evidence" value="ECO:0007669"/>
    <property type="project" value="InterPro"/>
</dbReference>
<feature type="transmembrane region" description="Helical" evidence="4">
    <location>
        <begin position="43"/>
        <end position="61"/>
    </location>
</feature>
<feature type="transmembrane region" description="Helical" evidence="4">
    <location>
        <begin position="131"/>
        <end position="150"/>
    </location>
</feature>
<reference evidence="7" key="1">
    <citation type="submission" date="2016-10" db="EMBL/GenBank/DDBJ databases">
        <authorList>
            <person name="Varghese N."/>
            <person name="Submissions S."/>
        </authorList>
    </citation>
    <scope>NUCLEOTIDE SEQUENCE [LARGE SCALE GENOMIC DNA]</scope>
    <source>
        <strain evidence="7">DSM 26921</strain>
    </source>
</reference>
<dbReference type="InterPro" id="IPR011701">
    <property type="entry name" value="MFS"/>
</dbReference>
<evidence type="ECO:0000256" key="1">
    <source>
        <dbReference type="ARBA" id="ARBA00022692"/>
    </source>
</evidence>
<sequence>MFEVLKSSWALLLGMMLLMVGNGLQGSLIGVRGGIEGFSTFELSLITSGYFLGFLGGSRLAPGFIQRVGHVRVFAALGSFISATLILYPAVTDPIAWVILRVIIGFCFSGVYVTAESWLNNSSSNETRGQALSLYMIVQMVGIVAAQGLLNVADPGGFILFIIPSVLVSISFAPILLSVAPTPAFGTTRQLSFRDLFKVSPLGVIGMLLLGGVFSAQFGMSAVYGTAAGFSVPQISVFVSSIFVGAMILQYPIGWMSDRMDRRVLILWVSALACVAACVAWVFGDYFPVLLACSFVIGGMTNPLYSLLIAYTNDYLEPDDMAGASGGLLFVNGLGAIAGPVVTGWLMTQFGPSGFWLVIMVTMAVTTAYAAYRMTRRASAYSEEDEYEAVPYAAVGPGSTPYIAEMAQEYYVEAAEEIAEATDDVADETNN</sequence>
<feature type="transmembrane region" description="Helical" evidence="4">
    <location>
        <begin position="156"/>
        <end position="180"/>
    </location>
</feature>
<dbReference type="SUPFAM" id="SSF103473">
    <property type="entry name" value="MFS general substrate transporter"/>
    <property type="match status" value="1"/>
</dbReference>
<feature type="transmembrane region" description="Helical" evidence="4">
    <location>
        <begin position="235"/>
        <end position="253"/>
    </location>
</feature>
<gene>
    <name evidence="6" type="ORF">SAMN04488002_2294</name>
</gene>
<feature type="transmembrane region" description="Helical" evidence="4">
    <location>
        <begin position="9"/>
        <end position="31"/>
    </location>
</feature>
<dbReference type="OrthoDB" id="9810614at2"/>
<dbReference type="AlphaFoldDB" id="A0A1I6H142"/>
<name>A0A1I6H142_9RHOB</name>
<dbReference type="RefSeq" id="WP_090216824.1">
    <property type="nucleotide sequence ID" value="NZ_FOYO01000001.1"/>
</dbReference>
<dbReference type="Pfam" id="PF07690">
    <property type="entry name" value="MFS_1"/>
    <property type="match status" value="1"/>
</dbReference>
<dbReference type="STRING" id="670154.SAMN04488002_2294"/>
<dbReference type="GO" id="GO:0005886">
    <property type="term" value="C:plasma membrane"/>
    <property type="evidence" value="ECO:0007669"/>
    <property type="project" value="TreeGrafter"/>
</dbReference>
<organism evidence="6 7">
    <name type="scientific">Litoreibacter janthinus</name>
    <dbReference type="NCBI Taxonomy" id="670154"/>
    <lineage>
        <taxon>Bacteria</taxon>
        <taxon>Pseudomonadati</taxon>
        <taxon>Pseudomonadota</taxon>
        <taxon>Alphaproteobacteria</taxon>
        <taxon>Rhodobacterales</taxon>
        <taxon>Roseobacteraceae</taxon>
        <taxon>Litoreibacter</taxon>
    </lineage>
</organism>
<dbReference type="PANTHER" id="PTHR23521">
    <property type="entry name" value="TRANSPORTER MFS SUPERFAMILY"/>
    <property type="match status" value="1"/>
</dbReference>
<dbReference type="CDD" id="cd17477">
    <property type="entry name" value="MFS_YcaD_like"/>
    <property type="match status" value="1"/>
</dbReference>
<keyword evidence="2 4" id="KW-1133">Transmembrane helix</keyword>
<dbReference type="PANTHER" id="PTHR23521:SF3">
    <property type="entry name" value="MFS TRANSPORTER"/>
    <property type="match status" value="1"/>
</dbReference>
<evidence type="ECO:0000256" key="2">
    <source>
        <dbReference type="ARBA" id="ARBA00022989"/>
    </source>
</evidence>
<keyword evidence="1 4" id="KW-0812">Transmembrane</keyword>
<dbReference type="InterPro" id="IPR047200">
    <property type="entry name" value="MFS_YcaD-like"/>
</dbReference>
<keyword evidence="7" id="KW-1185">Reference proteome</keyword>
<feature type="transmembrane region" description="Helical" evidence="4">
    <location>
        <begin position="323"/>
        <end position="347"/>
    </location>
</feature>
<accession>A0A1I6H142</accession>
<evidence type="ECO:0000256" key="3">
    <source>
        <dbReference type="ARBA" id="ARBA00023136"/>
    </source>
</evidence>
<dbReference type="PROSITE" id="PS50850">
    <property type="entry name" value="MFS"/>
    <property type="match status" value="1"/>
</dbReference>
<dbReference type="InterPro" id="IPR020846">
    <property type="entry name" value="MFS_dom"/>
</dbReference>
<evidence type="ECO:0000259" key="5">
    <source>
        <dbReference type="PROSITE" id="PS50850"/>
    </source>
</evidence>
<feature type="transmembrane region" description="Helical" evidence="4">
    <location>
        <begin position="289"/>
        <end position="311"/>
    </location>
</feature>
<keyword evidence="3 4" id="KW-0472">Membrane</keyword>
<dbReference type="InterPro" id="IPR036259">
    <property type="entry name" value="MFS_trans_sf"/>
</dbReference>
<evidence type="ECO:0000313" key="6">
    <source>
        <dbReference type="EMBL" id="SFR48149.1"/>
    </source>
</evidence>
<dbReference type="Proteomes" id="UP000199658">
    <property type="component" value="Unassembled WGS sequence"/>
</dbReference>
<proteinExistence type="predicted"/>
<feature type="transmembrane region" description="Helical" evidence="4">
    <location>
        <begin position="97"/>
        <end position="119"/>
    </location>
</feature>
<feature type="transmembrane region" description="Helical" evidence="4">
    <location>
        <begin position="353"/>
        <end position="372"/>
    </location>
</feature>
<dbReference type="EMBL" id="FOYO01000001">
    <property type="protein sequence ID" value="SFR48149.1"/>
    <property type="molecule type" value="Genomic_DNA"/>
</dbReference>
<evidence type="ECO:0000313" key="7">
    <source>
        <dbReference type="Proteomes" id="UP000199658"/>
    </source>
</evidence>
<feature type="domain" description="Major facilitator superfamily (MFS) profile" evidence="5">
    <location>
        <begin position="187"/>
        <end position="431"/>
    </location>
</feature>